<protein>
    <submittedName>
        <fullName evidence="3">DNA polymerase alpha subunit B</fullName>
    </submittedName>
</protein>
<reference evidence="2" key="2">
    <citation type="submission" date="2024-04" db="EMBL/GenBank/DDBJ databases">
        <authorList>
            <person name="Chen Y."/>
            <person name="Shah S."/>
            <person name="Dougan E. K."/>
            <person name="Thang M."/>
            <person name="Chan C."/>
        </authorList>
    </citation>
    <scope>NUCLEOTIDE SEQUENCE [LARGE SCALE GENOMIC DNA]</scope>
</reference>
<name>A0A9P1D1N6_9DINO</name>
<keyword evidence="4" id="KW-1185">Reference proteome</keyword>
<dbReference type="SUPFAM" id="SSF53448">
    <property type="entry name" value="Nucleotide-diphospho-sugar transferases"/>
    <property type="match status" value="1"/>
</dbReference>
<evidence type="ECO:0000313" key="1">
    <source>
        <dbReference type="EMBL" id="CAI4000838.1"/>
    </source>
</evidence>
<comment type="caution">
    <text evidence="1">The sequence shown here is derived from an EMBL/GenBank/DDBJ whole genome shotgun (WGS) entry which is preliminary data.</text>
</comment>
<dbReference type="InterPro" id="IPR029044">
    <property type="entry name" value="Nucleotide-diphossugar_trans"/>
</dbReference>
<accession>A0A9P1D1N6</accession>
<dbReference type="OrthoDB" id="441422at2759"/>
<evidence type="ECO:0000313" key="2">
    <source>
        <dbReference type="EMBL" id="CAL1154213.1"/>
    </source>
</evidence>
<dbReference type="Proteomes" id="UP001152797">
    <property type="component" value="Unassembled WGS sequence"/>
</dbReference>
<dbReference type="EMBL" id="CAMXCT020002846">
    <property type="protein sequence ID" value="CAL1154213.1"/>
    <property type="molecule type" value="Genomic_DNA"/>
</dbReference>
<gene>
    <name evidence="1" type="ORF">C1SCF055_LOCUS26928</name>
</gene>
<organism evidence="1">
    <name type="scientific">Cladocopium goreaui</name>
    <dbReference type="NCBI Taxonomy" id="2562237"/>
    <lineage>
        <taxon>Eukaryota</taxon>
        <taxon>Sar</taxon>
        <taxon>Alveolata</taxon>
        <taxon>Dinophyceae</taxon>
        <taxon>Suessiales</taxon>
        <taxon>Symbiodiniaceae</taxon>
        <taxon>Cladocopium</taxon>
    </lineage>
</organism>
<proteinExistence type="predicted"/>
<evidence type="ECO:0000313" key="3">
    <source>
        <dbReference type="EMBL" id="CAL4788150.1"/>
    </source>
</evidence>
<dbReference type="EMBL" id="CAMXCT010002846">
    <property type="protein sequence ID" value="CAI4000838.1"/>
    <property type="molecule type" value="Genomic_DNA"/>
</dbReference>
<evidence type="ECO:0000313" key="4">
    <source>
        <dbReference type="Proteomes" id="UP001152797"/>
    </source>
</evidence>
<reference evidence="1" key="1">
    <citation type="submission" date="2022-10" db="EMBL/GenBank/DDBJ databases">
        <authorList>
            <person name="Chen Y."/>
            <person name="Dougan E. K."/>
            <person name="Chan C."/>
            <person name="Rhodes N."/>
            <person name="Thang M."/>
        </authorList>
    </citation>
    <scope>NUCLEOTIDE SEQUENCE</scope>
</reference>
<dbReference type="AlphaFoldDB" id="A0A9P1D1N6"/>
<sequence>MGFRLTQRLGELMLHGIQNTVFLSSPISRIITARNAYSAVQAEPSGRISVKSSINTGNLQKIPLPGGLWSRLMASKHLRANEVEHGECEAAGRLLLDSVIQSFDLIHSLQDCPLIIVADGITIRDGKPVWNQGKVNAETGKKYRAYVDALRAKWTVRAGSGGCKVLGPLEKRVNFAYALLEGLEQVETDYVLVVQHDRVFSENFSMTEVVRQLDRYPELRYVGFPTVPDYTTYAASKYGAWVRDDGLDPSLIPCFMWYDSTHVGRRDQLADLIRKEVKPGEFIESSYGCRMLAEIRESTHEWTWDYHMKNYGVFLYRDFTLPGRPLVRHVSGRSFLSREERLRRGYPAERPLISRRVKEDLTQAAGLAGETLGFTSCHVASKLLILAYLGKTCLHFWDDMQNDHGCQPLTCVNWHPGLAIWGRHPTSGVAAILSWRKTRLRAAIVCKEEASTDLPTLERL</sequence>
<dbReference type="EMBL" id="CAMXCT030002846">
    <property type="protein sequence ID" value="CAL4788150.1"/>
    <property type="molecule type" value="Genomic_DNA"/>
</dbReference>